<dbReference type="Pfam" id="PF00096">
    <property type="entry name" value="zf-C2H2"/>
    <property type="match status" value="1"/>
</dbReference>
<keyword evidence="2" id="KW-0677">Repeat</keyword>
<feature type="domain" description="C2H2-type" evidence="7">
    <location>
        <begin position="210"/>
        <end position="238"/>
    </location>
</feature>
<dbReference type="PROSITE" id="PS00028">
    <property type="entry name" value="ZINC_FINGER_C2H2_1"/>
    <property type="match status" value="6"/>
</dbReference>
<evidence type="ECO:0000256" key="3">
    <source>
        <dbReference type="ARBA" id="ARBA00022771"/>
    </source>
</evidence>
<keyword evidence="9" id="KW-1185">Reference proteome</keyword>
<feature type="domain" description="C2H2-type" evidence="7">
    <location>
        <begin position="297"/>
        <end position="325"/>
    </location>
</feature>
<organism evidence="8 9">
    <name type="scientific">Owenia fusiformis</name>
    <name type="common">Polychaete worm</name>
    <dbReference type="NCBI Taxonomy" id="6347"/>
    <lineage>
        <taxon>Eukaryota</taxon>
        <taxon>Metazoa</taxon>
        <taxon>Spiralia</taxon>
        <taxon>Lophotrochozoa</taxon>
        <taxon>Annelida</taxon>
        <taxon>Polychaeta</taxon>
        <taxon>Sedentaria</taxon>
        <taxon>Canalipalpata</taxon>
        <taxon>Sabellida</taxon>
        <taxon>Oweniida</taxon>
        <taxon>Oweniidae</taxon>
        <taxon>Owenia</taxon>
    </lineage>
</organism>
<protein>
    <recommendedName>
        <fullName evidence="7">C2H2-type domain-containing protein</fullName>
    </recommendedName>
</protein>
<evidence type="ECO:0000256" key="2">
    <source>
        <dbReference type="ARBA" id="ARBA00022737"/>
    </source>
</evidence>
<dbReference type="PANTHER" id="PTHR24379">
    <property type="entry name" value="KRAB AND ZINC FINGER DOMAIN-CONTAINING"/>
    <property type="match status" value="1"/>
</dbReference>
<keyword evidence="3 5" id="KW-0863">Zinc-finger</keyword>
<reference evidence="8" key="1">
    <citation type="submission" date="2022-03" db="EMBL/GenBank/DDBJ databases">
        <authorList>
            <person name="Martin C."/>
        </authorList>
    </citation>
    <scope>NUCLEOTIDE SEQUENCE</scope>
</reference>
<dbReference type="Gene3D" id="3.30.160.60">
    <property type="entry name" value="Classic Zinc Finger"/>
    <property type="match status" value="3"/>
</dbReference>
<sequence>PKQSMQGNPLQSMHGDPMQSMHGDFIQNMHGNPMQSMQGDFMQSMQGDFIQSMHGSPMQSMQGDFMQIMQDHKQRMQGDTMQSVLENSLETIQGDSMQRMLSDPMQSTHGEFMQSMQGDSMESMQGDSMQSMQGYSKQTTQESDKLNIAPVKNSKQVNVNSEQNPEATGQFCPKCGKDFGKNKSGECNFEMETLLNHKCENKFLIKGKRINCINCRWGFPDLVSLQLHARQVHPAEATYNCTHCDTVCSTWLELIGHWKQHPFVKCLICSKEFKDYKYLMSHRYYAHPVQRKKRSSVLCNVCGKTYMTRGGYRTHYDLAHAEQKFKCDFCPKTFGSEVTKKRHLADTHIKNMVCHTCGKLFTTRKRLKSHQTSHSSEKKFKCYICGNKFKYESAVYMHMRTVHKHDKAIKNKIYKLTS</sequence>
<keyword evidence="1" id="KW-0479">Metal-binding</keyword>
<dbReference type="AlphaFoldDB" id="A0A8S4PVY1"/>
<dbReference type="EMBL" id="CAIIXF020000010">
    <property type="protein sequence ID" value="CAH1797434.1"/>
    <property type="molecule type" value="Genomic_DNA"/>
</dbReference>
<dbReference type="PANTHER" id="PTHR24379:SF121">
    <property type="entry name" value="C2H2-TYPE DOMAIN-CONTAINING PROTEIN"/>
    <property type="match status" value="1"/>
</dbReference>
<feature type="non-terminal residue" evidence="8">
    <location>
        <position position="1"/>
    </location>
</feature>
<feature type="domain" description="C2H2-type" evidence="7">
    <location>
        <begin position="264"/>
        <end position="292"/>
    </location>
</feature>
<dbReference type="InterPro" id="IPR036236">
    <property type="entry name" value="Znf_C2H2_sf"/>
</dbReference>
<accession>A0A8S4PVY1</accession>
<feature type="compositionally biased region" description="Polar residues" evidence="6">
    <location>
        <begin position="1"/>
        <end position="11"/>
    </location>
</feature>
<feature type="region of interest" description="Disordered" evidence="6">
    <location>
        <begin position="115"/>
        <end position="140"/>
    </location>
</feature>
<feature type="domain" description="C2H2-type" evidence="7">
    <location>
        <begin position="352"/>
        <end position="379"/>
    </location>
</feature>
<evidence type="ECO:0000256" key="6">
    <source>
        <dbReference type="SAM" id="MobiDB-lite"/>
    </source>
</evidence>
<dbReference type="GO" id="GO:0008270">
    <property type="term" value="F:zinc ion binding"/>
    <property type="evidence" value="ECO:0007669"/>
    <property type="project" value="UniProtKB-KW"/>
</dbReference>
<dbReference type="Pfam" id="PF13912">
    <property type="entry name" value="zf-C2H2_6"/>
    <property type="match status" value="1"/>
</dbReference>
<proteinExistence type="predicted"/>
<evidence type="ECO:0000259" key="7">
    <source>
        <dbReference type="PROSITE" id="PS50157"/>
    </source>
</evidence>
<dbReference type="Proteomes" id="UP000749559">
    <property type="component" value="Unassembled WGS sequence"/>
</dbReference>
<evidence type="ECO:0000313" key="9">
    <source>
        <dbReference type="Proteomes" id="UP000749559"/>
    </source>
</evidence>
<evidence type="ECO:0000256" key="1">
    <source>
        <dbReference type="ARBA" id="ARBA00022723"/>
    </source>
</evidence>
<feature type="domain" description="C2H2-type" evidence="7">
    <location>
        <begin position="380"/>
        <end position="408"/>
    </location>
</feature>
<evidence type="ECO:0000313" key="8">
    <source>
        <dbReference type="EMBL" id="CAH1797434.1"/>
    </source>
</evidence>
<dbReference type="SUPFAM" id="SSF57667">
    <property type="entry name" value="beta-beta-alpha zinc fingers"/>
    <property type="match status" value="3"/>
</dbReference>
<evidence type="ECO:0000256" key="5">
    <source>
        <dbReference type="PROSITE-ProRule" id="PRU00042"/>
    </source>
</evidence>
<feature type="domain" description="C2H2-type" evidence="7">
    <location>
        <begin position="325"/>
        <end position="348"/>
    </location>
</feature>
<keyword evidence="4" id="KW-0862">Zinc</keyword>
<evidence type="ECO:0000256" key="4">
    <source>
        <dbReference type="ARBA" id="ARBA00022833"/>
    </source>
</evidence>
<dbReference type="OrthoDB" id="3437960at2759"/>
<dbReference type="PROSITE" id="PS50157">
    <property type="entry name" value="ZINC_FINGER_C2H2_2"/>
    <property type="match status" value="6"/>
</dbReference>
<feature type="region of interest" description="Disordered" evidence="6">
    <location>
        <begin position="1"/>
        <end position="23"/>
    </location>
</feature>
<dbReference type="InterPro" id="IPR013087">
    <property type="entry name" value="Znf_C2H2_type"/>
</dbReference>
<name>A0A8S4PVY1_OWEFU</name>
<dbReference type="SMART" id="SM00355">
    <property type="entry name" value="ZnF_C2H2"/>
    <property type="match status" value="7"/>
</dbReference>
<comment type="caution">
    <text evidence="8">The sequence shown here is derived from an EMBL/GenBank/DDBJ whole genome shotgun (WGS) entry which is preliminary data.</text>
</comment>
<gene>
    <name evidence="8" type="ORF">OFUS_LOCUS21719</name>
</gene>